<dbReference type="PROSITE" id="PS51468">
    <property type="entry name" value="VIT"/>
    <property type="match status" value="1"/>
</dbReference>
<dbReference type="Pfam" id="PF08487">
    <property type="entry name" value="VIT"/>
    <property type="match status" value="1"/>
</dbReference>
<dbReference type="SUPFAM" id="SSF53300">
    <property type="entry name" value="vWA-like"/>
    <property type="match status" value="1"/>
</dbReference>
<evidence type="ECO:0000259" key="2">
    <source>
        <dbReference type="PROSITE" id="PS51468"/>
    </source>
</evidence>
<feature type="domain" description="VWFA" evidence="1">
    <location>
        <begin position="293"/>
        <end position="465"/>
    </location>
</feature>
<sequence length="875" mass="97762">MSLIYDQNKKICMYGAKSGSINMKPCGLLIERAEREPISVPLTGVSVKIQITDLVAKVTIEQRYANRENQPIEAVYLFPLAEGAGICEFTAEIDGRKIKGVAKETEAAQHDYKNAIQSGHSAFLVEEKLPDVFKAKIGNLAAGSGAKIRLTYVTELKVEGGEIRFYLPTTIAPRYVPKSDGSSAAKDLASIKYSQESHYEVDFNATVRMASAIKEIRSPTHKIIVSSDANNTPTRRILRLDNVVTSMDRDIVVYIQTAEPHQPRIIQEKSPQGSAAMMLSLVPSFKLAEQKTELIFLVDRSGSMDGEGIEQAKQALKLFLHSLPPDCYVNIAGFGFSYEELYPSSKKYDERVLHTAKAYAEQLRANLGGTEILEPLERIFQKPPIDGYSRQVFVLTDGEVSNAYEVISLVRRHSGQARVFALGLGSSASHHLVEGIARAGNGTALFASLEERLEKKVMQQLQDALQPSLTDIKIKWEGYDDIGRPLVHVNVPVQTEKTLMGYDKPLDEPMKTVYDKPEMKLRQAPCDAMIPPVFDGRHFIVYALLARDAHVPRWAEISASSPIGPLFLKIPLNEQNAEEGQFIHCLAAKRLIQLLQDREEYGEAKEEIIQLGCQYGLVSRYTSYVAVDPKEQKELKESWMMMKSRDVPIQIAHGWGGGRSRWARKSKAPNYSNLQLMTDCAQPVTSNYLSSIMSKKSRMQESIQSYAATLSIFRRIFQANPFGIFGVETDSFDSSHGDNSTVDTKDDKLMKLVSSQNFDGSFRLDSVFGQLLGTTVYDIRQVGKQHSYSDNVWATAVALAYMSLALNELQTSWMLVAKKAENWIRSQQLIDEGYLTQTACERTTREYAILFQDHLTHCSPKGGFKLTSTHFNVAP</sequence>
<evidence type="ECO:0000259" key="1">
    <source>
        <dbReference type="PROSITE" id="PS50234"/>
    </source>
</evidence>
<dbReference type="EMBL" id="WJBH02000007">
    <property type="protein sequence ID" value="KAI9555319.1"/>
    <property type="molecule type" value="Genomic_DNA"/>
</dbReference>
<name>A0AAD5KLP9_9CRUS</name>
<dbReference type="InterPro" id="IPR013694">
    <property type="entry name" value="VIT"/>
</dbReference>
<evidence type="ECO:0000313" key="3">
    <source>
        <dbReference type="EMBL" id="KAI9555319.1"/>
    </source>
</evidence>
<dbReference type="Proteomes" id="UP000820818">
    <property type="component" value="Linkage Group LG7"/>
</dbReference>
<evidence type="ECO:0000313" key="4">
    <source>
        <dbReference type="Proteomes" id="UP000820818"/>
    </source>
</evidence>
<reference evidence="3 4" key="1">
    <citation type="submission" date="2022-05" db="EMBL/GenBank/DDBJ databases">
        <title>A multi-omics perspective on studying reproductive biology in Daphnia sinensis.</title>
        <authorList>
            <person name="Jia J."/>
        </authorList>
    </citation>
    <scope>NUCLEOTIDE SEQUENCE [LARGE SCALE GENOMIC DNA]</scope>
    <source>
        <strain evidence="3 4">WSL</strain>
    </source>
</reference>
<dbReference type="InterPro" id="IPR002035">
    <property type="entry name" value="VWF_A"/>
</dbReference>
<dbReference type="AlphaFoldDB" id="A0AAD5KLP9"/>
<dbReference type="Pfam" id="PF13768">
    <property type="entry name" value="VWA_3"/>
    <property type="match status" value="1"/>
</dbReference>
<dbReference type="PANTHER" id="PTHR45737">
    <property type="entry name" value="VON WILLEBRAND FACTOR A DOMAIN-CONTAINING PROTEIN 5A"/>
    <property type="match status" value="1"/>
</dbReference>
<comment type="caution">
    <text evidence="3">The sequence shown here is derived from an EMBL/GenBank/DDBJ whole genome shotgun (WGS) entry which is preliminary data.</text>
</comment>
<gene>
    <name evidence="3" type="ORF">GHT06_017833</name>
</gene>
<dbReference type="GO" id="GO:0032991">
    <property type="term" value="C:protein-containing complex"/>
    <property type="evidence" value="ECO:0007669"/>
    <property type="project" value="UniProtKB-ARBA"/>
</dbReference>
<dbReference type="PANTHER" id="PTHR45737:SF6">
    <property type="entry name" value="VON WILLEBRAND FACTOR A DOMAIN-CONTAINING PROTEIN 5A"/>
    <property type="match status" value="1"/>
</dbReference>
<dbReference type="SMART" id="SM00327">
    <property type="entry name" value="VWA"/>
    <property type="match status" value="1"/>
</dbReference>
<feature type="domain" description="VIT" evidence="2">
    <location>
        <begin position="26"/>
        <end position="154"/>
    </location>
</feature>
<dbReference type="Gene3D" id="3.40.50.410">
    <property type="entry name" value="von Willebrand factor, type A domain"/>
    <property type="match status" value="1"/>
</dbReference>
<keyword evidence="4" id="KW-1185">Reference proteome</keyword>
<proteinExistence type="predicted"/>
<accession>A0AAD5KLP9</accession>
<dbReference type="SMART" id="SM00609">
    <property type="entry name" value="VIT"/>
    <property type="match status" value="1"/>
</dbReference>
<dbReference type="PROSITE" id="PS50234">
    <property type="entry name" value="VWFA"/>
    <property type="match status" value="1"/>
</dbReference>
<protein>
    <submittedName>
        <fullName evidence="3">Uncharacterized protein</fullName>
    </submittedName>
</protein>
<organism evidence="3 4">
    <name type="scientific">Daphnia sinensis</name>
    <dbReference type="NCBI Taxonomy" id="1820382"/>
    <lineage>
        <taxon>Eukaryota</taxon>
        <taxon>Metazoa</taxon>
        <taxon>Ecdysozoa</taxon>
        <taxon>Arthropoda</taxon>
        <taxon>Crustacea</taxon>
        <taxon>Branchiopoda</taxon>
        <taxon>Diplostraca</taxon>
        <taxon>Cladocera</taxon>
        <taxon>Anomopoda</taxon>
        <taxon>Daphniidae</taxon>
        <taxon>Daphnia</taxon>
        <taxon>Daphnia similis group</taxon>
    </lineage>
</organism>
<dbReference type="InterPro" id="IPR036465">
    <property type="entry name" value="vWFA_dom_sf"/>
</dbReference>